<dbReference type="SMART" id="SM00066">
    <property type="entry name" value="GAL4"/>
    <property type="match status" value="1"/>
</dbReference>
<dbReference type="PROSITE" id="PS00463">
    <property type="entry name" value="ZN2_CY6_FUNGAL_1"/>
    <property type="match status" value="1"/>
</dbReference>
<evidence type="ECO:0000256" key="1">
    <source>
        <dbReference type="ARBA" id="ARBA00023015"/>
    </source>
</evidence>
<dbReference type="CDD" id="cd00067">
    <property type="entry name" value="GAL4"/>
    <property type="match status" value="1"/>
</dbReference>
<evidence type="ECO:0000256" key="3">
    <source>
        <dbReference type="ARBA" id="ARBA00023163"/>
    </source>
</evidence>
<evidence type="ECO:0000256" key="4">
    <source>
        <dbReference type="ARBA" id="ARBA00023242"/>
    </source>
</evidence>
<dbReference type="GO" id="GO:0000981">
    <property type="term" value="F:DNA-binding transcription factor activity, RNA polymerase II-specific"/>
    <property type="evidence" value="ECO:0007669"/>
    <property type="project" value="InterPro"/>
</dbReference>
<reference evidence="8" key="1">
    <citation type="submission" date="2019-06" db="EMBL/GenBank/DDBJ databases">
        <title>Draft genome sequence of the griseofulvin-producing fungus Xylaria cubensis strain G536.</title>
        <authorList>
            <person name="Mead M.E."/>
            <person name="Raja H.A."/>
            <person name="Steenwyk J.L."/>
            <person name="Knowles S.L."/>
            <person name="Oberlies N.H."/>
            <person name="Rokas A."/>
        </authorList>
    </citation>
    <scope>NUCLEOTIDE SEQUENCE [LARGE SCALE GENOMIC DNA]</scope>
    <source>
        <strain evidence="8">G536</strain>
    </source>
</reference>
<dbReference type="PANTHER" id="PTHR31069">
    <property type="entry name" value="OLEATE-ACTIVATED TRANSCRIPTION FACTOR 1-RELATED"/>
    <property type="match status" value="1"/>
</dbReference>
<dbReference type="GO" id="GO:0003677">
    <property type="term" value="F:DNA binding"/>
    <property type="evidence" value="ECO:0007669"/>
    <property type="project" value="UniProtKB-KW"/>
</dbReference>
<protein>
    <recommendedName>
        <fullName evidence="6">Zn(2)-C6 fungal-type domain-containing protein</fullName>
    </recommendedName>
</protein>
<keyword evidence="4" id="KW-0539">Nucleus</keyword>
<dbReference type="InterPro" id="IPR050675">
    <property type="entry name" value="OAF3"/>
</dbReference>
<accession>A0A553HZC2</accession>
<keyword evidence="1" id="KW-0805">Transcription regulation</keyword>
<keyword evidence="3" id="KW-0804">Transcription</keyword>
<dbReference type="AlphaFoldDB" id="A0A553HZC2"/>
<dbReference type="EMBL" id="VFLP01000030">
    <property type="protein sequence ID" value="TRX93298.1"/>
    <property type="molecule type" value="Genomic_DNA"/>
</dbReference>
<evidence type="ECO:0000256" key="5">
    <source>
        <dbReference type="SAM" id="MobiDB-lite"/>
    </source>
</evidence>
<sequence length="407" mass="44584">MIRAKPGKLRAACNQCATSKVKCDGEKTGCSRCENRGIKCVFAESRVGRVPGMRGKRTLAYPDVRAMGNTGGAVIAEIANAGPTPLSPYTPDNLTGEAVELDCTSSSTPGSLMPDTEHIGLFDDTLLGWSTVSNGDLDDAYSLDERYADDIFSALRDTPPEPSRRQQLSQISQGCPNGSTHPSLSHAASNLNPTGIETGYQPHRTHNSQFSLRHSSTTTPPQMTAADSQRNNQCVIACSQIIFSLEKYQVDKLKVLDLILGIVKGVTRKLDPLVNGQFECYNTKCLALFDIIMYQLVEILEAGCADFLADTADTQRSLSMELMEPGFHEVNLSGFGMGFKDQERFRSQIILEVLRPVTKIMQKVLFISTSAGLHRDNCSQEGQSRLKTLEEKVKNRVLRTNKEGSPL</sequence>
<dbReference type="InterPro" id="IPR001138">
    <property type="entry name" value="Zn2Cys6_DnaBD"/>
</dbReference>
<evidence type="ECO:0000259" key="6">
    <source>
        <dbReference type="PROSITE" id="PS50048"/>
    </source>
</evidence>
<keyword evidence="8" id="KW-1185">Reference proteome</keyword>
<dbReference type="OrthoDB" id="2328572at2759"/>
<proteinExistence type="predicted"/>
<feature type="compositionally biased region" description="Polar residues" evidence="5">
    <location>
        <begin position="207"/>
        <end position="226"/>
    </location>
</feature>
<dbReference type="SUPFAM" id="SSF57701">
    <property type="entry name" value="Zn2/Cys6 DNA-binding domain"/>
    <property type="match status" value="1"/>
</dbReference>
<dbReference type="GO" id="GO:0008270">
    <property type="term" value="F:zinc ion binding"/>
    <property type="evidence" value="ECO:0007669"/>
    <property type="project" value="InterPro"/>
</dbReference>
<dbReference type="Gene3D" id="4.10.240.10">
    <property type="entry name" value="Zn(2)-C6 fungal-type DNA-binding domain"/>
    <property type="match status" value="1"/>
</dbReference>
<dbReference type="PROSITE" id="PS50048">
    <property type="entry name" value="ZN2_CY6_FUNGAL_2"/>
    <property type="match status" value="1"/>
</dbReference>
<dbReference type="PANTHER" id="PTHR31069:SF32">
    <property type="entry name" value="ARGININE METABOLISM REGULATION PROTEIN II"/>
    <property type="match status" value="1"/>
</dbReference>
<evidence type="ECO:0000256" key="2">
    <source>
        <dbReference type="ARBA" id="ARBA00023125"/>
    </source>
</evidence>
<dbReference type="PRINTS" id="PR00755">
    <property type="entry name" value="AFLATOXINBRP"/>
</dbReference>
<evidence type="ECO:0000313" key="7">
    <source>
        <dbReference type="EMBL" id="TRX93298.1"/>
    </source>
</evidence>
<feature type="domain" description="Zn(2)-C6 fungal-type" evidence="6">
    <location>
        <begin position="12"/>
        <end position="42"/>
    </location>
</feature>
<dbReference type="InterPro" id="IPR036864">
    <property type="entry name" value="Zn2-C6_fun-type_DNA-bd_sf"/>
</dbReference>
<gene>
    <name evidence="7" type="ORF">FHL15_005877</name>
</gene>
<dbReference type="Proteomes" id="UP000319160">
    <property type="component" value="Unassembled WGS sequence"/>
</dbReference>
<feature type="compositionally biased region" description="Polar residues" evidence="5">
    <location>
        <begin position="165"/>
        <end position="195"/>
    </location>
</feature>
<keyword evidence="2" id="KW-0238">DNA-binding</keyword>
<feature type="region of interest" description="Disordered" evidence="5">
    <location>
        <begin position="154"/>
        <end position="226"/>
    </location>
</feature>
<dbReference type="STRING" id="2512241.A0A553HZC2"/>
<dbReference type="Pfam" id="PF00172">
    <property type="entry name" value="Zn_clus"/>
    <property type="match status" value="1"/>
</dbReference>
<name>A0A553HZC2_9PEZI</name>
<organism evidence="7 8">
    <name type="scientific">Xylaria flabelliformis</name>
    <dbReference type="NCBI Taxonomy" id="2512241"/>
    <lineage>
        <taxon>Eukaryota</taxon>
        <taxon>Fungi</taxon>
        <taxon>Dikarya</taxon>
        <taxon>Ascomycota</taxon>
        <taxon>Pezizomycotina</taxon>
        <taxon>Sordariomycetes</taxon>
        <taxon>Xylariomycetidae</taxon>
        <taxon>Xylariales</taxon>
        <taxon>Xylariaceae</taxon>
        <taxon>Xylaria</taxon>
    </lineage>
</organism>
<evidence type="ECO:0000313" key="8">
    <source>
        <dbReference type="Proteomes" id="UP000319160"/>
    </source>
</evidence>
<comment type="caution">
    <text evidence="7">The sequence shown here is derived from an EMBL/GenBank/DDBJ whole genome shotgun (WGS) entry which is preliminary data.</text>
</comment>